<gene>
    <name evidence="1" type="ORF">HNQ79_003538</name>
</gene>
<accession>A0A7X0HJ20</accession>
<dbReference type="RefSeq" id="WP_185032034.1">
    <property type="nucleotide sequence ID" value="NZ_BNBN01000001.1"/>
</dbReference>
<dbReference type="AlphaFoldDB" id="A0A7X0HJ20"/>
<protein>
    <submittedName>
        <fullName evidence="1">Uncharacterized protein</fullName>
    </submittedName>
</protein>
<name>A0A7X0HJ20_9ACTN</name>
<organism evidence="1 2">
    <name type="scientific">Streptomyces candidus</name>
    <dbReference type="NCBI Taxonomy" id="67283"/>
    <lineage>
        <taxon>Bacteria</taxon>
        <taxon>Bacillati</taxon>
        <taxon>Actinomycetota</taxon>
        <taxon>Actinomycetes</taxon>
        <taxon>Kitasatosporales</taxon>
        <taxon>Streptomycetaceae</taxon>
        <taxon>Streptomyces</taxon>
    </lineage>
</organism>
<dbReference type="EMBL" id="JACHEM010000008">
    <property type="protein sequence ID" value="MBB6437063.1"/>
    <property type="molecule type" value="Genomic_DNA"/>
</dbReference>
<proteinExistence type="predicted"/>
<sequence length="100" mass="11012">MSGSWRLLPWTGDGGKPCYVHTDDALGPVSRVADTIESIQLGMAGDLLRHAEDMLVERRVTQAELRFLAGRLSESLRDVVRVAESRGARTAPPPCRDDRP</sequence>
<keyword evidence="2" id="KW-1185">Reference proteome</keyword>
<evidence type="ECO:0000313" key="2">
    <source>
        <dbReference type="Proteomes" id="UP000540423"/>
    </source>
</evidence>
<reference evidence="1 2" key="1">
    <citation type="submission" date="2020-08" db="EMBL/GenBank/DDBJ databases">
        <title>Genomic Encyclopedia of Type Strains, Phase IV (KMG-IV): sequencing the most valuable type-strain genomes for metagenomic binning, comparative biology and taxonomic classification.</title>
        <authorList>
            <person name="Goeker M."/>
        </authorList>
    </citation>
    <scope>NUCLEOTIDE SEQUENCE [LARGE SCALE GENOMIC DNA]</scope>
    <source>
        <strain evidence="1 2">DSM 40141</strain>
    </source>
</reference>
<dbReference type="Proteomes" id="UP000540423">
    <property type="component" value="Unassembled WGS sequence"/>
</dbReference>
<comment type="caution">
    <text evidence="1">The sequence shown here is derived from an EMBL/GenBank/DDBJ whole genome shotgun (WGS) entry which is preliminary data.</text>
</comment>
<evidence type="ECO:0000313" key="1">
    <source>
        <dbReference type="EMBL" id="MBB6437063.1"/>
    </source>
</evidence>